<evidence type="ECO:0000256" key="1">
    <source>
        <dbReference type="SAM" id="MobiDB-lite"/>
    </source>
</evidence>
<keyword evidence="3" id="KW-1185">Reference proteome</keyword>
<dbReference type="EMBL" id="AGNL01031916">
    <property type="protein sequence ID" value="EJK56297.1"/>
    <property type="molecule type" value="Genomic_DNA"/>
</dbReference>
<dbReference type="Proteomes" id="UP000266841">
    <property type="component" value="Unassembled WGS sequence"/>
</dbReference>
<reference evidence="2 3" key="1">
    <citation type="journal article" date="2012" name="Genome Biol.">
        <title>Genome and low-iron response of an oceanic diatom adapted to chronic iron limitation.</title>
        <authorList>
            <person name="Lommer M."/>
            <person name="Specht M."/>
            <person name="Roy A.S."/>
            <person name="Kraemer L."/>
            <person name="Andreson R."/>
            <person name="Gutowska M.A."/>
            <person name="Wolf J."/>
            <person name="Bergner S.V."/>
            <person name="Schilhabel M.B."/>
            <person name="Klostermeier U.C."/>
            <person name="Beiko R.G."/>
            <person name="Rosenstiel P."/>
            <person name="Hippler M."/>
            <person name="Laroche J."/>
        </authorList>
    </citation>
    <scope>NUCLEOTIDE SEQUENCE [LARGE SCALE GENOMIC DNA]</scope>
    <source>
        <strain evidence="2 3">CCMP1005</strain>
    </source>
</reference>
<accession>K0SC73</accession>
<protein>
    <submittedName>
        <fullName evidence="2">Uncharacterized protein</fullName>
    </submittedName>
</protein>
<evidence type="ECO:0000313" key="2">
    <source>
        <dbReference type="EMBL" id="EJK56297.1"/>
    </source>
</evidence>
<dbReference type="OMA" id="NEDTIRW"/>
<dbReference type="AlphaFoldDB" id="K0SC73"/>
<feature type="compositionally biased region" description="Basic and acidic residues" evidence="1">
    <location>
        <begin position="369"/>
        <end position="386"/>
    </location>
</feature>
<feature type="compositionally biased region" description="Basic and acidic residues" evidence="1">
    <location>
        <begin position="265"/>
        <end position="285"/>
    </location>
</feature>
<feature type="compositionally biased region" description="Basic and acidic residues" evidence="1">
    <location>
        <begin position="414"/>
        <end position="423"/>
    </location>
</feature>
<sequence length="423" mass="47683">MSATYSCAGIKGITIDGRLDGLVTVFHYVEEKSRRSRSVATGRKSSAVETDALHVLVTDGLHTFYERVKLEDLKHMHAQEDPLSKVESILLKPEEAFKVSYKQKEVSLVGGSRDQTDATSVQMSIRKIFQNSVVRPVWEGYLKNVCHHNYDDLPLFVRNSLPGPESQTAKSSGLLFAQLLSSTVTKLHREHHIIVKESKGLEAKALRWKSTSEKLSGVWEREKSELTDRFLTLFNDHKRRHIETKKELDELKRKHGTDKATLNDLADKPAAAEETSKGNENDKPARKSAPFDPDDEDVHDMPEYDAEMVRRYASGIPAENTLKRRADALNRQRARKAEEEREELKRPNLGQYHTAATASATAYDSDADMDARAEKMPSAKASKDSDCDVEMDEATSMTTKKPAKTSRNGPRYRFTRDSSSESD</sequence>
<evidence type="ECO:0000313" key="3">
    <source>
        <dbReference type="Proteomes" id="UP000266841"/>
    </source>
</evidence>
<comment type="caution">
    <text evidence="2">The sequence shown here is derived from an EMBL/GenBank/DDBJ whole genome shotgun (WGS) entry which is preliminary data.</text>
</comment>
<feature type="region of interest" description="Disordered" evidence="1">
    <location>
        <begin position="322"/>
        <end position="423"/>
    </location>
</feature>
<name>K0SC73_THAOC</name>
<feature type="compositionally biased region" description="Low complexity" evidence="1">
    <location>
        <begin position="354"/>
        <end position="364"/>
    </location>
</feature>
<dbReference type="OrthoDB" id="10611964at2759"/>
<organism evidence="2 3">
    <name type="scientific">Thalassiosira oceanica</name>
    <name type="common">Marine diatom</name>
    <dbReference type="NCBI Taxonomy" id="159749"/>
    <lineage>
        <taxon>Eukaryota</taxon>
        <taxon>Sar</taxon>
        <taxon>Stramenopiles</taxon>
        <taxon>Ochrophyta</taxon>
        <taxon>Bacillariophyta</taxon>
        <taxon>Coscinodiscophyceae</taxon>
        <taxon>Thalassiosirophycidae</taxon>
        <taxon>Thalassiosirales</taxon>
        <taxon>Thalassiosiraceae</taxon>
        <taxon>Thalassiosira</taxon>
    </lineage>
</organism>
<feature type="compositionally biased region" description="Basic and acidic residues" evidence="1">
    <location>
        <begin position="322"/>
        <end position="346"/>
    </location>
</feature>
<gene>
    <name evidence="2" type="ORF">THAOC_23852</name>
</gene>
<feature type="region of interest" description="Disordered" evidence="1">
    <location>
        <begin position="253"/>
        <end position="300"/>
    </location>
</feature>
<dbReference type="eggNOG" id="ENOG502T7SD">
    <property type="taxonomic scope" value="Eukaryota"/>
</dbReference>
<proteinExistence type="predicted"/>